<evidence type="ECO:0000313" key="4">
    <source>
        <dbReference type="Proteomes" id="UP000320888"/>
    </source>
</evidence>
<feature type="region of interest" description="Disordered" evidence="1">
    <location>
        <begin position="1"/>
        <end position="22"/>
    </location>
</feature>
<evidence type="ECO:0000259" key="2">
    <source>
        <dbReference type="Pfam" id="PF21725"/>
    </source>
</evidence>
<dbReference type="Proteomes" id="UP000320888">
    <property type="component" value="Unassembled WGS sequence"/>
</dbReference>
<evidence type="ECO:0000313" key="3">
    <source>
        <dbReference type="EMBL" id="TSB43878.1"/>
    </source>
</evidence>
<gene>
    <name evidence="3" type="ORF">FNZ23_02155</name>
</gene>
<dbReference type="OrthoDB" id="5194739at2"/>
<feature type="compositionally biased region" description="Basic and acidic residues" evidence="1">
    <location>
        <begin position="198"/>
        <end position="207"/>
    </location>
</feature>
<dbReference type="EMBL" id="VKLS01000009">
    <property type="protein sequence ID" value="TSB43878.1"/>
    <property type="molecule type" value="Genomic_DNA"/>
</dbReference>
<name>A0A553ZQX4_9ACTN</name>
<evidence type="ECO:0000256" key="1">
    <source>
        <dbReference type="SAM" id="MobiDB-lite"/>
    </source>
</evidence>
<accession>A0A553ZQX4</accession>
<dbReference type="InterPro" id="IPR049082">
    <property type="entry name" value="T7SS_signal"/>
</dbReference>
<dbReference type="InterPro" id="IPR036689">
    <property type="entry name" value="ESAT-6-like_sf"/>
</dbReference>
<proteinExistence type="predicted"/>
<reference evidence="3 4" key="1">
    <citation type="submission" date="2019-07" db="EMBL/GenBank/DDBJ databases">
        <title>Draft genome for Streptomyces benahoarensis MZ03-48.</title>
        <authorList>
            <person name="Gonzalez-Pimentel J.L."/>
        </authorList>
    </citation>
    <scope>NUCLEOTIDE SEQUENCE [LARGE SCALE GENOMIC DNA]</scope>
    <source>
        <strain evidence="3 4">MZ03-48</strain>
    </source>
</reference>
<dbReference type="AlphaFoldDB" id="A0A553ZQX4"/>
<dbReference type="SUPFAM" id="SSF140453">
    <property type="entry name" value="EsxAB dimer-like"/>
    <property type="match status" value="1"/>
</dbReference>
<feature type="domain" description="Putative T7SS secretion signal" evidence="2">
    <location>
        <begin position="4"/>
        <end position="117"/>
    </location>
</feature>
<dbReference type="RefSeq" id="WP_143939580.1">
    <property type="nucleotide sequence ID" value="NZ_VKLS01000009.1"/>
</dbReference>
<feature type="compositionally biased region" description="Basic and acidic residues" evidence="1">
    <location>
        <begin position="170"/>
        <end position="182"/>
    </location>
</feature>
<organism evidence="3 4">
    <name type="scientific">Streptomyces benahoarensis</name>
    <dbReference type="NCBI Taxonomy" id="2595054"/>
    <lineage>
        <taxon>Bacteria</taxon>
        <taxon>Bacillati</taxon>
        <taxon>Actinomycetota</taxon>
        <taxon>Actinomycetes</taxon>
        <taxon>Kitasatosporales</taxon>
        <taxon>Streptomycetaceae</taxon>
        <taxon>Streptomyces</taxon>
    </lineage>
</organism>
<comment type="caution">
    <text evidence="3">The sequence shown here is derived from an EMBL/GenBank/DDBJ whole genome shotgun (WGS) entry which is preliminary data.</text>
</comment>
<feature type="region of interest" description="Disordered" evidence="1">
    <location>
        <begin position="137"/>
        <end position="207"/>
    </location>
</feature>
<feature type="compositionally biased region" description="Basic and acidic residues" evidence="1">
    <location>
        <begin position="1"/>
        <end position="13"/>
    </location>
</feature>
<dbReference type="Pfam" id="PF21725">
    <property type="entry name" value="T7SS_signal"/>
    <property type="match status" value="1"/>
</dbReference>
<keyword evidence="4" id="KW-1185">Reference proteome</keyword>
<sequence>MAAELGETKDPKELIPGNTGDLESVADSLRKASGKFEDTGTRLGGVRISGWSGKASDQFWEKFSGEKKNWLYAADAMSDAASAVSKYASALSGAQQQAAEAIDLWESGDETQARTVLNAARQSLKEEAGTAGKKLADLAGGASNAPDWLTKAGGVAEQQKESGKGSQTFWEKEGKSPTDPSRRWSRNRPFGTTSPEEPGGKKPGPEVKLWERKGEASVWGSEAEGEKQVGDGKLSGKAGLKLLGAEGTVGASYKDGNLEAKVGGTAYLAKASAEGGYENGAFEAKGDASAFAGLDASATAAVGKEGAHLGAEAFAGAKATASGHADVGGIGAGATAEGWAGAGAEAHVDAGMKDGKFVIGGSVGVGLGLGGKVGAQIEIDPHKVVDTVSDAADAIGDGLDAVGDGLKSLNPFG</sequence>
<protein>
    <recommendedName>
        <fullName evidence="2">Putative T7SS secretion signal domain-containing protein</fullName>
    </recommendedName>
</protein>